<dbReference type="SUPFAM" id="SSF53067">
    <property type="entry name" value="Actin-like ATPase domain"/>
    <property type="match status" value="1"/>
</dbReference>
<keyword evidence="2" id="KW-1185">Reference proteome</keyword>
<dbReference type="Gene3D" id="3.30.420.40">
    <property type="match status" value="2"/>
</dbReference>
<name>A0A2K8KT95_9GAMM</name>
<dbReference type="Proteomes" id="UP000229757">
    <property type="component" value="Chromosome"/>
</dbReference>
<evidence type="ECO:0000313" key="1">
    <source>
        <dbReference type="EMBL" id="ATX77950.1"/>
    </source>
</evidence>
<protein>
    <submittedName>
        <fullName evidence="1">MSHA biogenesis protein MshI</fullName>
    </submittedName>
</protein>
<dbReference type="InterPro" id="IPR043129">
    <property type="entry name" value="ATPase_NBD"/>
</dbReference>
<accession>A0A2K8KT95</accession>
<dbReference type="EMBL" id="CP011797">
    <property type="protein sequence ID" value="ATX77950.1"/>
    <property type="molecule type" value="Genomic_DNA"/>
</dbReference>
<organism evidence="1 2">
    <name type="scientific">Reinekea forsetii</name>
    <dbReference type="NCBI Taxonomy" id="1336806"/>
    <lineage>
        <taxon>Bacteria</taxon>
        <taxon>Pseudomonadati</taxon>
        <taxon>Pseudomonadota</taxon>
        <taxon>Gammaproteobacteria</taxon>
        <taxon>Oceanospirillales</taxon>
        <taxon>Saccharospirillaceae</taxon>
        <taxon>Reinekea</taxon>
    </lineage>
</organism>
<reference evidence="1 2" key="1">
    <citation type="journal article" date="2017" name="Environ. Microbiol.">
        <title>Genomic and physiological analyses of 'Reinekea forsetii' reveal a versatile opportunistic lifestyle during spring algae blooms.</title>
        <authorList>
            <person name="Avci B."/>
            <person name="Hahnke R.L."/>
            <person name="Chafee M."/>
            <person name="Fischer T."/>
            <person name="Gruber-Vodicka H."/>
            <person name="Tegetmeyer H.E."/>
            <person name="Harder J."/>
            <person name="Fuchs B.M."/>
            <person name="Amann R.I."/>
            <person name="Teeling H."/>
        </authorList>
    </citation>
    <scope>NUCLEOTIDE SEQUENCE [LARGE SCALE GENOMIC DNA]</scope>
    <source>
        <strain evidence="1 2">Hel1_31_D35</strain>
    </source>
</reference>
<dbReference type="AlphaFoldDB" id="A0A2K8KT95"/>
<dbReference type="KEGG" id="rfo:REIFOR_02829"/>
<sequence length="303" mass="33834">MLPNGLTLFETGKTKSGLPYLAIKASTASAKPFEQIDAQTRWVKSQVAGRLNILLADGLYQILLSDVPDVPEAEMAAAIELKAGDLLSYDLDDATLDTIHLPKEAYRGRMRMALIIAARKNPLRLWLMGLIRLGIRVDIIDIETTQLRNLALVKQNFNESGVFHLKTHNSRLVLNYHQEMVLTRTFDIGLSSLLSESTVLEGELEVTVAEDTQAIIQFEALVLEIRRSLDYYESQLGLGAIAEIQFLCDPQHHILADRLADKLGVRFERLDPNDLMDIRMAQSDQDPADYFGLAGTLFRAAAQ</sequence>
<proteinExistence type="predicted"/>
<gene>
    <name evidence="1" type="primary">mshI</name>
    <name evidence="1" type="ORF">REIFOR_02829</name>
</gene>
<evidence type="ECO:0000313" key="2">
    <source>
        <dbReference type="Proteomes" id="UP000229757"/>
    </source>
</evidence>
<dbReference type="Gene3D" id="3.30.1490.300">
    <property type="match status" value="1"/>
</dbReference>